<dbReference type="PANTHER" id="PTHR12616:SF8">
    <property type="entry name" value="VACUOLAR PROTEIN SORTING-ASSOCIATED PROTEIN 8 HOMOLOG"/>
    <property type="match status" value="1"/>
</dbReference>
<dbReference type="Pfam" id="PF23410">
    <property type="entry name" value="Beta-prop_VPS8"/>
    <property type="match status" value="1"/>
</dbReference>
<dbReference type="Gene3D" id="3.30.40.10">
    <property type="entry name" value="Zinc/RING finger domain, C3HC4 (zinc finger)"/>
    <property type="match status" value="1"/>
</dbReference>
<dbReference type="GO" id="GO:0008270">
    <property type="term" value="F:zinc ion binding"/>
    <property type="evidence" value="ECO:0007669"/>
    <property type="project" value="UniProtKB-KW"/>
</dbReference>
<reference evidence="7 8" key="1">
    <citation type="journal article" date="2019" name="J. Hered.">
        <title>An Improved Genome Assembly for Drosophila navojoa, the Basal Species in the mojavensis Cluster.</title>
        <authorList>
            <person name="Vanderlinde T."/>
            <person name="Dupim E.G."/>
            <person name="Nazario-Yepiz N.O."/>
            <person name="Carvalho A.B."/>
        </authorList>
    </citation>
    <scope>NUCLEOTIDE SEQUENCE [LARGE SCALE GENOMIC DNA]</scope>
    <source>
        <strain evidence="7">Navoj_Jal97</strain>
        <tissue evidence="7">Whole organism</tissue>
    </source>
</reference>
<dbReference type="Pfam" id="PF14634">
    <property type="entry name" value="zf-RING_5"/>
    <property type="match status" value="1"/>
</dbReference>
<dbReference type="InterPro" id="IPR015943">
    <property type="entry name" value="WD40/YVTN_repeat-like_dom_sf"/>
</dbReference>
<sequence>MAQLKAPSLQSLLESDRGSTDSLQLDLEFEGLDDVEFAIPPTDVLPTLETVLSEFEADSDVASELGMPVPRATPTPSIGEDCGVRGDGRGGSSSGSIMRYTLLHGISAQLNSAAERVNAGAASACAVAAYIAVGTSHGHILNFDVTQTLRWAHQDKHSQGAVSTMAFNADSTRLLVGFARGLVTMLDTQTGDVLRELFDVITPNSGVLHVKWTSRSSLALCADAGGSVWSLSFTRKLGIRGCSSRCLFSGARGEVCAVEPLIMDAHGRHELDQYCIVALATLSKYFIVTVRPRLRVIKFHALQGPADCLPLLAWHMVLIQAADTTRSVDPVIVVGRGNQLFFHQLFMANGRITLLYLRHVQLHSSLLSAHWLGPKCVASLDTSEILHLVDVRSSRELECMDMANAGLVYGSAQFKGLATGGNVSPAFALAGTNACYNSVVSRGTQLYVLGARSLHIIGVRTWSERISYLVKNHRWQEACQLALDGYVASAERPRKRAQAKERIIMLFKEYIANSARAPDYCLGAIVNCLITIGELDLLWTQLWERLHNNTELFLQHISEHIEQETIHSVNPVISQALVDYWLQHSPAKLEQLILKLDWMCLDLNQVLKAVKKHQLYRAQLYLNACALNDYTTALTELLPPLRPDQTDLGNCLLVYISSCLAGRRFPSGDIPEDQVQQVKHDVLRCLTSQHSSSSPDDELPYPYLRALLKFDTRETLNVISLAFQEREFSNELGYSHRKRIIYLLLEIMTPENATWAEIGCLLNFIAQQISTQCLPRDKQLLERVLSYLAQESIANESTRQHSERESAWHELLSSNCLADISSDEEQLELAQRARCYYVVEYLLEKLQRYDNMLDCLIHNPARHETMFAYMERHVSNSERMIYAQLREHLGELLEINATETTRIIALHYPGKISELVELLSGKKPLLFRLLQCLNERHCELQPTQMELLLELYCNLEQPDEVLEFLRNSAGYRLSKAVDIVERHQLKRAVIYLYEQQECYAKAFDLSMELLRAADVNAAEKEAKEIAELLARSAPTLPEKQLERCWFTLLQYILPQQELQSITKSMLHEASQHIDLHNLVQLIMNTHNVSSSFGDIKDLLMSMLISSRQETEALRLAADKLCENLHTEFAEQRHLARRGLWVTSMRCLICRQRLYDRTPVLVLGPCGHAFHERCWSETTELQKCPRCDEPLPFEPDDAQQLSIVRLPCPSQHLLKSSNTMELGTLQLKAPPRRFC</sequence>
<dbReference type="Proteomes" id="UP000295192">
    <property type="component" value="Unassembled WGS sequence"/>
</dbReference>
<evidence type="ECO:0000256" key="5">
    <source>
        <dbReference type="SAM" id="MobiDB-lite"/>
    </source>
</evidence>
<evidence type="ECO:0000259" key="6">
    <source>
        <dbReference type="PROSITE" id="PS50089"/>
    </source>
</evidence>
<keyword evidence="3" id="KW-0862">Zinc</keyword>
<evidence type="ECO:0000256" key="2">
    <source>
        <dbReference type="ARBA" id="ARBA00022771"/>
    </source>
</evidence>
<keyword evidence="2 4" id="KW-0479">Metal-binding</keyword>
<dbReference type="AlphaFoldDB" id="A0A484BFM7"/>
<dbReference type="PANTHER" id="PTHR12616">
    <property type="entry name" value="VACUOLAR PROTEIN SORTING VPS41"/>
    <property type="match status" value="1"/>
</dbReference>
<proteinExistence type="inferred from homology"/>
<dbReference type="GO" id="GO:0006623">
    <property type="term" value="P:protein targeting to vacuole"/>
    <property type="evidence" value="ECO:0007669"/>
    <property type="project" value="InterPro"/>
</dbReference>
<dbReference type="STRING" id="7232.A0A484BFM7"/>
<dbReference type="CDD" id="cd16448">
    <property type="entry name" value="RING-H2"/>
    <property type="match status" value="1"/>
</dbReference>
<evidence type="ECO:0000256" key="4">
    <source>
        <dbReference type="PROSITE-ProRule" id="PRU00175"/>
    </source>
</evidence>
<keyword evidence="8" id="KW-1185">Reference proteome</keyword>
<dbReference type="SUPFAM" id="SSF50998">
    <property type="entry name" value="Quinoprotein alcohol dehydrogenase-like"/>
    <property type="match status" value="1"/>
</dbReference>
<dbReference type="GO" id="GO:0005770">
    <property type="term" value="C:late endosome"/>
    <property type="evidence" value="ECO:0007669"/>
    <property type="project" value="TreeGrafter"/>
</dbReference>
<protein>
    <recommendedName>
        <fullName evidence="6">RING-type domain-containing protein</fullName>
    </recommendedName>
</protein>
<dbReference type="KEGG" id="dnv:108651697"/>
<gene>
    <name evidence="7" type="ORF">AWZ03_006096</name>
</gene>
<organism evidence="7 8">
    <name type="scientific">Drosophila navojoa</name>
    <name type="common">Fruit fly</name>
    <dbReference type="NCBI Taxonomy" id="7232"/>
    <lineage>
        <taxon>Eukaryota</taxon>
        <taxon>Metazoa</taxon>
        <taxon>Ecdysozoa</taxon>
        <taxon>Arthropoda</taxon>
        <taxon>Hexapoda</taxon>
        <taxon>Insecta</taxon>
        <taxon>Pterygota</taxon>
        <taxon>Neoptera</taxon>
        <taxon>Endopterygota</taxon>
        <taxon>Diptera</taxon>
        <taxon>Brachycera</taxon>
        <taxon>Muscomorpha</taxon>
        <taxon>Ephydroidea</taxon>
        <taxon>Drosophilidae</taxon>
        <taxon>Drosophila</taxon>
    </lineage>
</organism>
<dbReference type="InterPro" id="IPR011047">
    <property type="entry name" value="Quinoprotein_ADH-like_sf"/>
</dbReference>
<evidence type="ECO:0000256" key="3">
    <source>
        <dbReference type="ARBA" id="ARBA00022833"/>
    </source>
</evidence>
<accession>A0A484BFM7</accession>
<dbReference type="InterPro" id="IPR001841">
    <property type="entry name" value="Znf_RING"/>
</dbReference>
<dbReference type="OrthoDB" id="289913at2759"/>
<keyword evidence="2 4" id="KW-0863">Zinc-finger</keyword>
<dbReference type="InterPro" id="IPR025941">
    <property type="entry name" value="Vps8_central_dom"/>
</dbReference>
<evidence type="ECO:0000313" key="8">
    <source>
        <dbReference type="Proteomes" id="UP000295192"/>
    </source>
</evidence>
<comment type="caution">
    <text evidence="7">The sequence shown here is derived from an EMBL/GenBank/DDBJ whole genome shotgun (WGS) entry which is preliminary data.</text>
</comment>
<dbReference type="SUPFAM" id="SSF57850">
    <property type="entry name" value="RING/U-box"/>
    <property type="match status" value="1"/>
</dbReference>
<evidence type="ECO:0000256" key="1">
    <source>
        <dbReference type="ARBA" id="ARBA00009422"/>
    </source>
</evidence>
<dbReference type="Gene3D" id="2.130.10.10">
    <property type="entry name" value="YVTN repeat-like/Quinoprotein amine dehydrogenase"/>
    <property type="match status" value="1"/>
</dbReference>
<dbReference type="GO" id="GO:0034058">
    <property type="term" value="P:endosomal vesicle fusion"/>
    <property type="evidence" value="ECO:0007669"/>
    <property type="project" value="TreeGrafter"/>
</dbReference>
<feature type="region of interest" description="Disordered" evidence="5">
    <location>
        <begin position="65"/>
        <end position="91"/>
    </location>
</feature>
<name>A0A484BFM7_DRONA</name>
<evidence type="ECO:0000313" key="7">
    <source>
        <dbReference type="EMBL" id="TDG47504.1"/>
    </source>
</evidence>
<feature type="domain" description="RING-type" evidence="6">
    <location>
        <begin position="1146"/>
        <end position="1187"/>
    </location>
</feature>
<dbReference type="GO" id="GO:0030897">
    <property type="term" value="C:HOPS complex"/>
    <property type="evidence" value="ECO:0007669"/>
    <property type="project" value="TreeGrafter"/>
</dbReference>
<dbReference type="EMBL" id="LSRL02000043">
    <property type="protein sequence ID" value="TDG47504.1"/>
    <property type="molecule type" value="Genomic_DNA"/>
</dbReference>
<dbReference type="OMA" id="NQLFFHQ"/>
<dbReference type="Pfam" id="PF12816">
    <property type="entry name" value="TPR_Vps8"/>
    <property type="match status" value="1"/>
</dbReference>
<dbReference type="PROSITE" id="PS50089">
    <property type="entry name" value="ZF_RING_2"/>
    <property type="match status" value="1"/>
</dbReference>
<comment type="similarity">
    <text evidence="1">Belongs to the VPS8 family.</text>
</comment>
<dbReference type="InterPro" id="IPR013083">
    <property type="entry name" value="Znf_RING/FYVE/PHD"/>
</dbReference>
<dbReference type="SMART" id="SM00184">
    <property type="entry name" value="RING"/>
    <property type="match status" value="1"/>
</dbReference>
<dbReference type="InterPro" id="IPR045111">
    <property type="entry name" value="Vps41/Vps8"/>
</dbReference>